<dbReference type="VEuPathDB" id="FungiDB:YALI1_E20279g"/>
<evidence type="ECO:0000256" key="9">
    <source>
        <dbReference type="SAM" id="Phobius"/>
    </source>
</evidence>
<keyword evidence="5 9" id="KW-0812">Transmembrane</keyword>
<evidence type="ECO:0000256" key="3">
    <source>
        <dbReference type="ARBA" id="ARBA00010026"/>
    </source>
</evidence>
<dbReference type="OrthoDB" id="549017at2759"/>
<reference evidence="10 12" key="1">
    <citation type="journal article" date="2016" name="PLoS ONE">
        <title>Sequence Assembly of Yarrowia lipolytica Strain W29/CLIB89 Shows Transposable Element Diversity.</title>
        <authorList>
            <person name="Magnan C."/>
            <person name="Yu J."/>
            <person name="Chang I."/>
            <person name="Jahn E."/>
            <person name="Kanomata Y."/>
            <person name="Wu J."/>
            <person name="Zeller M."/>
            <person name="Oakes M."/>
            <person name="Baldi P."/>
            <person name="Sandmeyer S."/>
        </authorList>
    </citation>
    <scope>NUCLEOTIDE SEQUENCE [LARGE SCALE GENOMIC DNA]</scope>
    <source>
        <strain evidence="10">CLIB89</strain>
        <strain evidence="12">CLIB89(W29)</strain>
    </source>
</reference>
<feature type="transmembrane region" description="Helical" evidence="9">
    <location>
        <begin position="218"/>
        <end position="242"/>
    </location>
</feature>
<comment type="pathway">
    <text evidence="2">Glycolipid biosynthesis; glycosylphosphatidylinositol-anchor biosynthesis.</text>
</comment>
<dbReference type="GO" id="GO:0016255">
    <property type="term" value="P:attachment of GPI anchor to protein"/>
    <property type="evidence" value="ECO:0007669"/>
    <property type="project" value="EnsemblFungi"/>
</dbReference>
<evidence type="ECO:0000256" key="6">
    <source>
        <dbReference type="ARBA" id="ARBA00022824"/>
    </source>
</evidence>
<evidence type="ECO:0000313" key="12">
    <source>
        <dbReference type="Proteomes" id="UP000182444"/>
    </source>
</evidence>
<keyword evidence="4" id="KW-0337">GPI-anchor biosynthesis</keyword>
<evidence type="ECO:0000256" key="2">
    <source>
        <dbReference type="ARBA" id="ARBA00004687"/>
    </source>
</evidence>
<evidence type="ECO:0000256" key="8">
    <source>
        <dbReference type="ARBA" id="ARBA00023136"/>
    </source>
</evidence>
<feature type="transmembrane region" description="Helical" evidence="9">
    <location>
        <begin position="186"/>
        <end position="206"/>
    </location>
</feature>
<name>A0A1D8NIR7_YARLL</name>
<proteinExistence type="inferred from homology"/>
<dbReference type="Proteomes" id="UP000182444">
    <property type="component" value="Chromosome 1E"/>
</dbReference>
<evidence type="ECO:0000313" key="13">
    <source>
        <dbReference type="Proteomes" id="UP000256601"/>
    </source>
</evidence>
<feature type="transmembrane region" description="Helical" evidence="9">
    <location>
        <begin position="299"/>
        <end position="317"/>
    </location>
</feature>
<dbReference type="GeneID" id="2911647"/>
<dbReference type="UniPathway" id="UPA00196"/>
<reference evidence="11 13" key="2">
    <citation type="submission" date="2018-07" db="EMBL/GenBank/DDBJ databases">
        <title>Draft Genome Assemblies for Five Robust Yarrowia lipolytica Strains Exhibiting High Lipid Production and Pentose Sugar Utilization and Sugar Alcohol Secretion from Undetoxified Lignocellulosic Biomass Hydrolysates.</title>
        <authorList>
            <consortium name="DOE Joint Genome Institute"/>
            <person name="Walker C."/>
            <person name="Ryu S."/>
            <person name="Na H."/>
            <person name="Zane M."/>
            <person name="LaButti K."/>
            <person name="Lipzen A."/>
            <person name="Haridas S."/>
            <person name="Barry K."/>
            <person name="Grigoriev I.V."/>
            <person name="Quarterman J."/>
            <person name="Slininger P."/>
            <person name="Dien B."/>
            <person name="Trinh C.T."/>
        </authorList>
    </citation>
    <scope>NUCLEOTIDE SEQUENCE [LARGE SCALE GENOMIC DNA]</scope>
    <source>
        <strain evidence="11 13">YB392</strain>
    </source>
</reference>
<dbReference type="GO" id="GO:0042765">
    <property type="term" value="C:GPI-anchor transamidase complex"/>
    <property type="evidence" value="ECO:0007669"/>
    <property type="project" value="EnsemblFungi"/>
</dbReference>
<dbReference type="InterPro" id="IPR009600">
    <property type="entry name" value="PIG-U"/>
</dbReference>
<evidence type="ECO:0000256" key="4">
    <source>
        <dbReference type="ARBA" id="ARBA00022502"/>
    </source>
</evidence>
<protein>
    <submittedName>
        <fullName evidence="11">GPI transamidase subunit PIG-U</fullName>
    </submittedName>
</protein>
<feature type="transmembrane region" description="Helical" evidence="9">
    <location>
        <begin position="157"/>
        <end position="180"/>
    </location>
</feature>
<dbReference type="KEGG" id="yli:2911647"/>
<dbReference type="EMBL" id="KZ858957">
    <property type="protein sequence ID" value="RDW27991.1"/>
    <property type="molecule type" value="Genomic_DNA"/>
</dbReference>
<dbReference type="EMBL" id="CP017557">
    <property type="protein sequence ID" value="AOW05530.1"/>
    <property type="molecule type" value="Genomic_DNA"/>
</dbReference>
<accession>A0A1D8NIR7</accession>
<evidence type="ECO:0000313" key="10">
    <source>
        <dbReference type="EMBL" id="AOW05530.1"/>
    </source>
</evidence>
<feature type="transmembrane region" description="Helical" evidence="9">
    <location>
        <begin position="262"/>
        <end position="287"/>
    </location>
</feature>
<organism evidence="10 12">
    <name type="scientific">Yarrowia lipolytica</name>
    <name type="common">Candida lipolytica</name>
    <dbReference type="NCBI Taxonomy" id="4952"/>
    <lineage>
        <taxon>Eukaryota</taxon>
        <taxon>Fungi</taxon>
        <taxon>Dikarya</taxon>
        <taxon>Ascomycota</taxon>
        <taxon>Saccharomycotina</taxon>
        <taxon>Dipodascomycetes</taxon>
        <taxon>Dipodascales</taxon>
        <taxon>Dipodascales incertae sedis</taxon>
        <taxon>Yarrowia</taxon>
    </lineage>
</organism>
<dbReference type="RefSeq" id="XP_504048.1">
    <property type="nucleotide sequence ID" value="XM_504048.1"/>
</dbReference>
<gene>
    <name evidence="11" type="ORF">B0I71DRAFT_128168</name>
    <name evidence="10" type="ORF">YALI1_E20279g</name>
</gene>
<keyword evidence="6" id="KW-0256">Endoplasmic reticulum</keyword>
<evidence type="ECO:0000313" key="11">
    <source>
        <dbReference type="EMBL" id="RDW27991.1"/>
    </source>
</evidence>
<dbReference type="GO" id="GO:0006506">
    <property type="term" value="P:GPI anchor biosynthetic process"/>
    <property type="evidence" value="ECO:0007669"/>
    <property type="project" value="UniProtKB-UniPathway"/>
</dbReference>
<keyword evidence="7 9" id="KW-1133">Transmembrane helix</keyword>
<dbReference type="PANTHER" id="PTHR13121">
    <property type="entry name" value="GPI TRANSAMIDASE COMPONENT PIG-U"/>
    <property type="match status" value="1"/>
</dbReference>
<evidence type="ECO:0000256" key="5">
    <source>
        <dbReference type="ARBA" id="ARBA00022692"/>
    </source>
</evidence>
<comment type="subcellular location">
    <subcellularLocation>
        <location evidence="1">Endoplasmic reticulum membrane</location>
        <topology evidence="1">Multi-pass membrane protein</topology>
    </subcellularLocation>
</comment>
<keyword evidence="8 9" id="KW-0472">Membrane</keyword>
<feature type="transmembrane region" description="Helical" evidence="9">
    <location>
        <begin position="126"/>
        <end position="145"/>
    </location>
</feature>
<dbReference type="VEuPathDB" id="FungiDB:YALI0_E17017g"/>
<evidence type="ECO:0000256" key="1">
    <source>
        <dbReference type="ARBA" id="ARBA00004477"/>
    </source>
</evidence>
<dbReference type="eggNOG" id="KOG2552">
    <property type="taxonomic scope" value="Eukaryota"/>
</dbReference>
<dbReference type="Pfam" id="PF06728">
    <property type="entry name" value="PIG-U"/>
    <property type="match status" value="1"/>
</dbReference>
<dbReference type="OMA" id="ALWHLWI"/>
<dbReference type="PANTHER" id="PTHR13121:SF0">
    <property type="entry name" value="PHOSPHATIDYLINOSITOL GLYCAN ANCHOR BIOSYNTHESIS CLASS U PROTEIN"/>
    <property type="match status" value="1"/>
</dbReference>
<evidence type="ECO:0000256" key="7">
    <source>
        <dbReference type="ARBA" id="ARBA00022989"/>
    </source>
</evidence>
<sequence length="413" mass="45520">MEVATLACGAIARIVVYHLFPSVPATLDGHVEISTPVTSFKRLQEGLYLYKQGIDPYDGGIFHQSPLLLGAVSAVSKIVPETIAINILYVLADLTAAWALAQTAQRAATTIKYVFKKKDTKEPLPFAPWIIAAIYLFNPLLFLSSAAKSTAVFNNAAICYTLAAATHGHFLTAAASLALATNLSYYPIYLAPLVSLLLHGNSGTPLRTNKAQYGFRFCLLSASYTAAILLLSQAIAGSWNFLGAVYGTILTGRDLTPNIGLWWYFFTEMFDFFQPFFTGVFQIHVFLYAAPITLRFSSFPLFAITLYLGLVALFKAYPDTADVGIFFSLVPFFRPLFPLLRYPIPAFLALLYSSVLLPTFFHMWIYLGSGNANFFYAITLVYALGMTVCISDLTWAMLRLEHDGGEDPNLSQI</sequence>
<feature type="transmembrane region" description="Helical" evidence="9">
    <location>
        <begin position="373"/>
        <end position="395"/>
    </location>
</feature>
<feature type="transmembrane region" description="Helical" evidence="9">
    <location>
        <begin position="347"/>
        <end position="367"/>
    </location>
</feature>
<dbReference type="Proteomes" id="UP000256601">
    <property type="component" value="Unassembled WGS sequence"/>
</dbReference>
<dbReference type="AlphaFoldDB" id="A0A1D8NIR7"/>
<comment type="similarity">
    <text evidence="3">Belongs to the PIGU family.</text>
</comment>